<evidence type="ECO:0000256" key="5">
    <source>
        <dbReference type="ARBA" id="ARBA00023136"/>
    </source>
</evidence>
<evidence type="ECO:0000313" key="8">
    <source>
        <dbReference type="EMBL" id="SCM71731.1"/>
    </source>
</evidence>
<name>A0A212L2F0_9BACT</name>
<feature type="transmembrane region" description="Helical" evidence="6">
    <location>
        <begin position="278"/>
        <end position="298"/>
    </location>
</feature>
<dbReference type="PANTHER" id="PTHR42920:SF11">
    <property type="entry name" value="INNER MEMBRANE PROTEIN YTFF"/>
    <property type="match status" value="1"/>
</dbReference>
<reference evidence="8" key="1">
    <citation type="submission" date="2016-08" db="EMBL/GenBank/DDBJ databases">
        <authorList>
            <person name="Seilhamer J.J."/>
        </authorList>
    </citation>
    <scope>NUCLEOTIDE SEQUENCE</scope>
    <source>
        <strain evidence="8">86-1</strain>
    </source>
</reference>
<accession>A0A212L2F0</accession>
<feature type="transmembrane region" description="Helical" evidence="6">
    <location>
        <begin position="161"/>
        <end position="178"/>
    </location>
</feature>
<dbReference type="InterPro" id="IPR051258">
    <property type="entry name" value="Diverse_Substrate_Transporter"/>
</dbReference>
<keyword evidence="3 6" id="KW-0812">Transmembrane</keyword>
<proteinExistence type="predicted"/>
<feature type="transmembrane region" description="Helical" evidence="6">
    <location>
        <begin position="12"/>
        <end position="37"/>
    </location>
</feature>
<evidence type="ECO:0000256" key="4">
    <source>
        <dbReference type="ARBA" id="ARBA00022989"/>
    </source>
</evidence>
<gene>
    <name evidence="8" type="ORF">KL86DES1_20163</name>
</gene>
<feature type="transmembrane region" description="Helical" evidence="6">
    <location>
        <begin position="130"/>
        <end position="149"/>
    </location>
</feature>
<feature type="transmembrane region" description="Helical" evidence="6">
    <location>
        <begin position="100"/>
        <end position="121"/>
    </location>
</feature>
<feature type="transmembrane region" description="Helical" evidence="6">
    <location>
        <begin position="223"/>
        <end position="243"/>
    </location>
</feature>
<evidence type="ECO:0000256" key="2">
    <source>
        <dbReference type="ARBA" id="ARBA00022475"/>
    </source>
</evidence>
<dbReference type="Pfam" id="PF00892">
    <property type="entry name" value="EamA"/>
    <property type="match status" value="2"/>
</dbReference>
<dbReference type="PANTHER" id="PTHR42920">
    <property type="entry name" value="OS03G0707200 PROTEIN-RELATED"/>
    <property type="match status" value="1"/>
</dbReference>
<feature type="domain" description="EamA" evidence="7">
    <location>
        <begin position="10"/>
        <end position="144"/>
    </location>
</feature>
<dbReference type="EMBL" id="FMJC01000002">
    <property type="protein sequence ID" value="SCM71731.1"/>
    <property type="molecule type" value="Genomic_DNA"/>
</dbReference>
<dbReference type="AlphaFoldDB" id="A0A212L2F0"/>
<evidence type="ECO:0000256" key="6">
    <source>
        <dbReference type="SAM" id="Phobius"/>
    </source>
</evidence>
<keyword evidence="5 6" id="KW-0472">Membrane</keyword>
<evidence type="ECO:0000256" key="3">
    <source>
        <dbReference type="ARBA" id="ARBA00022692"/>
    </source>
</evidence>
<feature type="domain" description="EamA" evidence="7">
    <location>
        <begin position="160"/>
        <end position="294"/>
    </location>
</feature>
<keyword evidence="2" id="KW-1003">Cell membrane</keyword>
<keyword evidence="4 6" id="KW-1133">Transmembrane helix</keyword>
<evidence type="ECO:0000256" key="1">
    <source>
        <dbReference type="ARBA" id="ARBA00004651"/>
    </source>
</evidence>
<organism evidence="8">
    <name type="scientific">uncultured Desulfovibrio sp</name>
    <dbReference type="NCBI Taxonomy" id="167968"/>
    <lineage>
        <taxon>Bacteria</taxon>
        <taxon>Pseudomonadati</taxon>
        <taxon>Thermodesulfobacteriota</taxon>
        <taxon>Desulfovibrionia</taxon>
        <taxon>Desulfovibrionales</taxon>
        <taxon>Desulfovibrionaceae</taxon>
        <taxon>Desulfovibrio</taxon>
        <taxon>environmental samples</taxon>
    </lineage>
</organism>
<feature type="transmembrane region" description="Helical" evidence="6">
    <location>
        <begin position="255"/>
        <end position="272"/>
    </location>
</feature>
<protein>
    <recommendedName>
        <fullName evidence="7">EamA domain-containing protein</fullName>
    </recommendedName>
</protein>
<sequence length="311" mass="34256">MDRFMQKTVTGYSCALLAVVIWSGNFVVARAVAGLIPPWQCNFWRWFIALIILLPFAKRHWRTDWPAIKKNWRSLSLLGILGVTLLNTLIYKAGQTTESINMALLVPTAPIVILLLSRILYAEPISPRRMAGVLVVLVGVGILVTRGDWDRLAHLRFNEGDLWALGGVLCFGLYSLFIRQRSADISPIGFSLATFALGLLYSLPFTVIEAVMLPTPHLSTPLVISVLYTGIGCSALSFWLWTVAIDQIGPVRAGMVYYSLPVFSGIAAKLILDETVTPAQMVGGALVIIGIIVATVVMPHRRKTDTLQQRP</sequence>
<dbReference type="InterPro" id="IPR037185">
    <property type="entry name" value="EmrE-like"/>
</dbReference>
<comment type="subcellular location">
    <subcellularLocation>
        <location evidence="1">Cell membrane</location>
        <topology evidence="1">Multi-pass membrane protein</topology>
    </subcellularLocation>
</comment>
<dbReference type="GO" id="GO:0005886">
    <property type="term" value="C:plasma membrane"/>
    <property type="evidence" value="ECO:0007669"/>
    <property type="project" value="UniProtKB-SubCell"/>
</dbReference>
<dbReference type="InterPro" id="IPR000620">
    <property type="entry name" value="EamA_dom"/>
</dbReference>
<feature type="transmembrane region" description="Helical" evidence="6">
    <location>
        <begin position="73"/>
        <end position="94"/>
    </location>
</feature>
<feature type="transmembrane region" description="Helical" evidence="6">
    <location>
        <begin position="43"/>
        <end position="61"/>
    </location>
</feature>
<dbReference type="Gene3D" id="1.10.3730.20">
    <property type="match status" value="1"/>
</dbReference>
<dbReference type="SUPFAM" id="SSF103481">
    <property type="entry name" value="Multidrug resistance efflux transporter EmrE"/>
    <property type="match status" value="2"/>
</dbReference>
<evidence type="ECO:0000259" key="7">
    <source>
        <dbReference type="Pfam" id="PF00892"/>
    </source>
</evidence>
<feature type="transmembrane region" description="Helical" evidence="6">
    <location>
        <begin position="185"/>
        <end position="203"/>
    </location>
</feature>